<name>A0A5C4T4P8_9BACL</name>
<keyword evidence="3" id="KW-1185">Reference proteome</keyword>
<comment type="caution">
    <text evidence="2">The sequence shown here is derived from an EMBL/GenBank/DDBJ whole genome shotgun (WGS) entry which is preliminary data.</text>
</comment>
<proteinExistence type="predicted"/>
<dbReference type="EMBL" id="VDCQ01000038">
    <property type="protein sequence ID" value="TNJ63765.1"/>
    <property type="molecule type" value="Genomic_DNA"/>
</dbReference>
<dbReference type="OrthoDB" id="2628097at2"/>
<organism evidence="2 3">
    <name type="scientific">Paenibacillus hemerocallicola</name>
    <dbReference type="NCBI Taxonomy" id="1172614"/>
    <lineage>
        <taxon>Bacteria</taxon>
        <taxon>Bacillati</taxon>
        <taxon>Bacillota</taxon>
        <taxon>Bacilli</taxon>
        <taxon>Bacillales</taxon>
        <taxon>Paenibacillaceae</taxon>
        <taxon>Paenibacillus</taxon>
    </lineage>
</organism>
<reference evidence="2 3" key="1">
    <citation type="submission" date="2019-05" db="EMBL/GenBank/DDBJ databases">
        <title>We sequenced the genome of Paenibacillus hemerocallicola KCTC 33185 for further insight into its adaptation and study the phylogeny of Paenibacillus.</title>
        <authorList>
            <person name="Narsing Rao M.P."/>
        </authorList>
    </citation>
    <scope>NUCLEOTIDE SEQUENCE [LARGE SCALE GENOMIC DNA]</scope>
    <source>
        <strain evidence="2 3">KCTC 33185</strain>
    </source>
</reference>
<protein>
    <submittedName>
        <fullName evidence="2">Uncharacterized protein</fullName>
    </submittedName>
</protein>
<evidence type="ECO:0000256" key="1">
    <source>
        <dbReference type="SAM" id="Phobius"/>
    </source>
</evidence>
<evidence type="ECO:0000313" key="2">
    <source>
        <dbReference type="EMBL" id="TNJ63765.1"/>
    </source>
</evidence>
<keyword evidence="1" id="KW-0812">Transmembrane</keyword>
<sequence length="88" mass="9776">MLKKVIRKTVLIYTIFGLIVGIGLLIASFFSDEIVFQSGEKVITRGVNAGLISVPASVLIASFVGLMHAIFLWFPIVYIYKKLSNRKT</sequence>
<dbReference type="Proteomes" id="UP000307943">
    <property type="component" value="Unassembled WGS sequence"/>
</dbReference>
<keyword evidence="1" id="KW-1133">Transmembrane helix</keyword>
<dbReference type="AlphaFoldDB" id="A0A5C4T4P8"/>
<accession>A0A5C4T4P8</accession>
<feature type="transmembrane region" description="Helical" evidence="1">
    <location>
        <begin position="51"/>
        <end position="80"/>
    </location>
</feature>
<dbReference type="RefSeq" id="WP_139604777.1">
    <property type="nucleotide sequence ID" value="NZ_VDCQ01000038.1"/>
</dbReference>
<gene>
    <name evidence="2" type="ORF">FE784_23890</name>
</gene>
<feature type="transmembrane region" description="Helical" evidence="1">
    <location>
        <begin position="12"/>
        <end position="31"/>
    </location>
</feature>
<evidence type="ECO:0000313" key="3">
    <source>
        <dbReference type="Proteomes" id="UP000307943"/>
    </source>
</evidence>
<keyword evidence="1" id="KW-0472">Membrane</keyword>